<dbReference type="PROSITE" id="PS00022">
    <property type="entry name" value="EGF_1"/>
    <property type="match status" value="4"/>
</dbReference>
<evidence type="ECO:0000313" key="9">
    <source>
        <dbReference type="Proteomes" id="UP001258017"/>
    </source>
</evidence>
<feature type="disulfide bond" evidence="6">
    <location>
        <begin position="52"/>
        <end position="61"/>
    </location>
</feature>
<dbReference type="PROSITE" id="PS50026">
    <property type="entry name" value="EGF_3"/>
    <property type="match status" value="5"/>
</dbReference>
<dbReference type="InterPro" id="IPR051022">
    <property type="entry name" value="Notch_Cell-Fate_Det"/>
</dbReference>
<dbReference type="SMART" id="SM00181">
    <property type="entry name" value="EGF"/>
    <property type="match status" value="5"/>
</dbReference>
<dbReference type="CDD" id="cd00054">
    <property type="entry name" value="EGF_CA"/>
    <property type="match status" value="3"/>
</dbReference>
<comment type="caution">
    <text evidence="8">The sequence shown here is derived from an EMBL/GenBank/DDBJ whole genome shotgun (WGS) entry which is preliminary data.</text>
</comment>
<dbReference type="SMART" id="SM00179">
    <property type="entry name" value="EGF_CA"/>
    <property type="match status" value="5"/>
</dbReference>
<dbReference type="GO" id="GO:0005911">
    <property type="term" value="C:cell-cell junction"/>
    <property type="evidence" value="ECO:0007669"/>
    <property type="project" value="UniProtKB-ARBA"/>
</dbReference>
<keyword evidence="9" id="KW-1185">Reference proteome</keyword>
<dbReference type="GO" id="GO:0005509">
    <property type="term" value="F:calcium ion binding"/>
    <property type="evidence" value="ECO:0007669"/>
    <property type="project" value="InterPro"/>
</dbReference>
<dbReference type="PANTHER" id="PTHR24049">
    <property type="entry name" value="CRUMBS FAMILY MEMBER"/>
    <property type="match status" value="1"/>
</dbReference>
<comment type="caution">
    <text evidence="6">Lacks conserved residue(s) required for the propagation of feature annotation.</text>
</comment>
<dbReference type="InterPro" id="IPR018097">
    <property type="entry name" value="EGF_Ca-bd_CS"/>
</dbReference>
<dbReference type="PROSITE" id="PS01187">
    <property type="entry name" value="EGF_CA"/>
    <property type="match status" value="1"/>
</dbReference>
<dbReference type="FunFam" id="2.10.25.10:FF:000127">
    <property type="entry name" value="Neurogenic locus notch protein 1"/>
    <property type="match status" value="1"/>
</dbReference>
<feature type="domain" description="EGF-like" evidence="7">
    <location>
        <begin position="65"/>
        <end position="102"/>
    </location>
</feature>
<keyword evidence="4 6" id="KW-1015">Disulfide bond</keyword>
<feature type="disulfide bond" evidence="6">
    <location>
        <begin position="92"/>
        <end position="101"/>
    </location>
</feature>
<dbReference type="PROSITE" id="PS01186">
    <property type="entry name" value="EGF_2"/>
    <property type="match status" value="5"/>
</dbReference>
<evidence type="ECO:0000256" key="4">
    <source>
        <dbReference type="ARBA" id="ARBA00023157"/>
    </source>
</evidence>
<sequence length="321" mass="34541">MDSWVISCTSKYVGEYCQHLNPCHTGPRCQNGGSCRVRESIGGGTPSFTCSCPVGFTASLCEIPIDNACDSSPCLNGATCNLKSLHEYVCTCATGYTGEHCEREDHCASSPCRNGAECRSLEDSYKCTCASGFAGRNCADDIDECERNPCKHGTCKNIHGSYKCMCSSGYTGQNCENEYIPCDPSPCQNGGSCRSIKELDYQCLCPDGFRGKHCEENIDDCPGNLCQNGATCIDRPASTVRLVSIASEASTVSALMEKQVSYAISTMPARRILVTREQIATPAPSMALSRVPALPVTRVSTVRRISTSVNKVRHASTTEFA</sequence>
<dbReference type="GO" id="GO:0050769">
    <property type="term" value="P:positive regulation of neurogenesis"/>
    <property type="evidence" value="ECO:0007669"/>
    <property type="project" value="UniProtKB-ARBA"/>
</dbReference>
<dbReference type="GO" id="GO:0071944">
    <property type="term" value="C:cell periphery"/>
    <property type="evidence" value="ECO:0007669"/>
    <property type="project" value="UniProtKB-ARBA"/>
</dbReference>
<feature type="disulfide bond" evidence="6">
    <location>
        <begin position="205"/>
        <end position="214"/>
    </location>
</feature>
<proteinExistence type="predicted"/>
<evidence type="ECO:0000256" key="2">
    <source>
        <dbReference type="ARBA" id="ARBA00022729"/>
    </source>
</evidence>
<reference evidence="8" key="2">
    <citation type="journal article" date="2023" name="Commun. Biol.">
        <title>Intrasexual cuticular hydrocarbon dimorphism in a wasp sheds light on hydrocarbon biosynthesis genes in Hymenoptera.</title>
        <authorList>
            <person name="Moris V.C."/>
            <person name="Podsiadlowski L."/>
            <person name="Martin S."/>
            <person name="Oeyen J.P."/>
            <person name="Donath A."/>
            <person name="Petersen M."/>
            <person name="Wilbrandt J."/>
            <person name="Misof B."/>
            <person name="Liedtke D."/>
            <person name="Thamm M."/>
            <person name="Scheiner R."/>
            <person name="Schmitt T."/>
            <person name="Niehuis O."/>
        </authorList>
    </citation>
    <scope>NUCLEOTIDE SEQUENCE</scope>
    <source>
        <strain evidence="8">GBR_01_08_01A</strain>
    </source>
</reference>
<dbReference type="InterPro" id="IPR000152">
    <property type="entry name" value="EGF-type_Asp/Asn_hydroxyl_site"/>
</dbReference>
<dbReference type="Pfam" id="PF00008">
    <property type="entry name" value="EGF"/>
    <property type="match status" value="4"/>
</dbReference>
<feature type="disulfide bond" evidence="6">
    <location>
        <begin position="145"/>
        <end position="155"/>
    </location>
</feature>
<feature type="disulfide bond" evidence="6">
    <location>
        <begin position="129"/>
        <end position="138"/>
    </location>
</feature>
<feature type="domain" description="EGF-like" evidence="7">
    <location>
        <begin position="178"/>
        <end position="215"/>
    </location>
</feature>
<dbReference type="GO" id="GO:0120035">
    <property type="term" value="P:regulation of plasma membrane bounded cell projection organization"/>
    <property type="evidence" value="ECO:0007669"/>
    <property type="project" value="UniProtKB-ARBA"/>
</dbReference>
<dbReference type="FunFam" id="2.10.25.10:FF:000185">
    <property type="entry name" value="basement membrane-specific heparan sulfate proteoglycan core protein-like"/>
    <property type="match status" value="1"/>
</dbReference>
<name>A0AAD9VL37_9HYME</name>
<dbReference type="FunFam" id="2.10.25.10:FF:000151">
    <property type="entry name" value="FAT atypical cadherin 4"/>
    <property type="match status" value="1"/>
</dbReference>
<dbReference type="PRINTS" id="PR00010">
    <property type="entry name" value="EGFBLOOD"/>
</dbReference>
<dbReference type="GO" id="GO:0007476">
    <property type="term" value="P:imaginal disc-derived wing morphogenesis"/>
    <property type="evidence" value="ECO:0007669"/>
    <property type="project" value="UniProtKB-ARBA"/>
</dbReference>
<feature type="domain" description="EGF-like" evidence="7">
    <location>
        <begin position="103"/>
        <end position="139"/>
    </location>
</feature>
<evidence type="ECO:0000256" key="6">
    <source>
        <dbReference type="PROSITE-ProRule" id="PRU00076"/>
    </source>
</evidence>
<dbReference type="Pfam" id="PF07645">
    <property type="entry name" value="EGF_CA"/>
    <property type="match status" value="1"/>
</dbReference>
<keyword evidence="3" id="KW-0677">Repeat</keyword>
<dbReference type="Gene3D" id="2.10.25.10">
    <property type="entry name" value="Laminin"/>
    <property type="match status" value="5"/>
</dbReference>
<evidence type="ECO:0000313" key="8">
    <source>
        <dbReference type="EMBL" id="KAK2578464.1"/>
    </source>
</evidence>
<dbReference type="FunFam" id="2.10.25.10:FF:000012">
    <property type="entry name" value="Delta-like protein"/>
    <property type="match status" value="1"/>
</dbReference>
<feature type="domain" description="EGF-like" evidence="7">
    <location>
        <begin position="141"/>
        <end position="176"/>
    </location>
</feature>
<dbReference type="AlphaFoldDB" id="A0AAD9VL37"/>
<protein>
    <recommendedName>
        <fullName evidence="7">EGF-like domain-containing protein</fullName>
    </recommendedName>
</protein>
<dbReference type="EMBL" id="JAIFRP010000271">
    <property type="protein sequence ID" value="KAK2578464.1"/>
    <property type="molecule type" value="Genomic_DNA"/>
</dbReference>
<dbReference type="InterPro" id="IPR000742">
    <property type="entry name" value="EGF"/>
</dbReference>
<feature type="domain" description="EGF-like" evidence="7">
    <location>
        <begin position="19"/>
        <end position="62"/>
    </location>
</feature>
<gene>
    <name evidence="8" type="ORF">KPH14_011633</name>
</gene>
<feature type="disulfide bond" evidence="6">
    <location>
        <begin position="166"/>
        <end position="175"/>
    </location>
</feature>
<dbReference type="GO" id="GO:0048056">
    <property type="term" value="P:R3/R4 cell differentiation"/>
    <property type="evidence" value="ECO:0007669"/>
    <property type="project" value="UniProtKB-ARBA"/>
</dbReference>
<accession>A0AAD9VL37</accession>
<dbReference type="InterPro" id="IPR001881">
    <property type="entry name" value="EGF-like_Ca-bd_dom"/>
</dbReference>
<dbReference type="InterPro" id="IPR049883">
    <property type="entry name" value="NOTCH1_EGF-like"/>
</dbReference>
<evidence type="ECO:0000256" key="3">
    <source>
        <dbReference type="ARBA" id="ARBA00022737"/>
    </source>
</evidence>
<organism evidence="8 9">
    <name type="scientific">Odynerus spinipes</name>
    <dbReference type="NCBI Taxonomy" id="1348599"/>
    <lineage>
        <taxon>Eukaryota</taxon>
        <taxon>Metazoa</taxon>
        <taxon>Ecdysozoa</taxon>
        <taxon>Arthropoda</taxon>
        <taxon>Hexapoda</taxon>
        <taxon>Insecta</taxon>
        <taxon>Pterygota</taxon>
        <taxon>Neoptera</taxon>
        <taxon>Endopterygota</taxon>
        <taxon>Hymenoptera</taxon>
        <taxon>Apocrita</taxon>
        <taxon>Aculeata</taxon>
        <taxon>Vespoidea</taxon>
        <taxon>Vespidae</taxon>
        <taxon>Eumeninae</taxon>
        <taxon>Odynerus</taxon>
    </lineage>
</organism>
<reference evidence="8" key="1">
    <citation type="submission" date="2021-08" db="EMBL/GenBank/DDBJ databases">
        <authorList>
            <person name="Misof B."/>
            <person name="Oliver O."/>
            <person name="Podsiadlowski L."/>
            <person name="Donath A."/>
            <person name="Peters R."/>
            <person name="Mayer C."/>
            <person name="Rust J."/>
            <person name="Gunkel S."/>
            <person name="Lesny P."/>
            <person name="Martin S."/>
            <person name="Oeyen J.P."/>
            <person name="Petersen M."/>
            <person name="Panagiotis P."/>
            <person name="Wilbrandt J."/>
            <person name="Tanja T."/>
        </authorList>
    </citation>
    <scope>NUCLEOTIDE SEQUENCE</scope>
    <source>
        <strain evidence="8">GBR_01_08_01A</strain>
        <tissue evidence="8">Thorax + abdomen</tissue>
    </source>
</reference>
<dbReference type="PROSITE" id="PS00010">
    <property type="entry name" value="ASX_HYDROXYL"/>
    <property type="match status" value="1"/>
</dbReference>
<keyword evidence="5" id="KW-0325">Glycoprotein</keyword>
<evidence type="ECO:0000256" key="5">
    <source>
        <dbReference type="ARBA" id="ARBA00023180"/>
    </source>
</evidence>
<dbReference type="GO" id="GO:0040008">
    <property type="term" value="P:regulation of growth"/>
    <property type="evidence" value="ECO:0007669"/>
    <property type="project" value="UniProtKB-ARBA"/>
</dbReference>
<keyword evidence="2" id="KW-0732">Signal</keyword>
<dbReference type="GO" id="GO:0007411">
    <property type="term" value="P:axon guidance"/>
    <property type="evidence" value="ECO:0007669"/>
    <property type="project" value="UniProtKB-ARBA"/>
</dbReference>
<evidence type="ECO:0000256" key="1">
    <source>
        <dbReference type="ARBA" id="ARBA00022536"/>
    </source>
</evidence>
<dbReference type="Proteomes" id="UP001258017">
    <property type="component" value="Unassembled WGS sequence"/>
</dbReference>
<evidence type="ECO:0000259" key="7">
    <source>
        <dbReference type="PROSITE" id="PS50026"/>
    </source>
</evidence>
<dbReference type="SUPFAM" id="SSF57196">
    <property type="entry name" value="EGF/Laminin"/>
    <property type="match status" value="5"/>
</dbReference>
<keyword evidence="1 6" id="KW-0245">EGF-like domain</keyword>
<dbReference type="GO" id="GO:0016318">
    <property type="term" value="P:ommatidial rotation"/>
    <property type="evidence" value="ECO:0007669"/>
    <property type="project" value="UniProtKB-ARBA"/>
</dbReference>